<dbReference type="EMBL" id="REGN01002138">
    <property type="protein sequence ID" value="RNA30014.1"/>
    <property type="molecule type" value="Genomic_DNA"/>
</dbReference>
<reference evidence="1 2" key="1">
    <citation type="journal article" date="2018" name="Sci. Rep.">
        <title>Genomic signatures of local adaptation to the degree of environmental predictability in rotifers.</title>
        <authorList>
            <person name="Franch-Gras L."/>
            <person name="Hahn C."/>
            <person name="Garcia-Roger E.M."/>
            <person name="Carmona M.J."/>
            <person name="Serra M."/>
            <person name="Gomez A."/>
        </authorList>
    </citation>
    <scope>NUCLEOTIDE SEQUENCE [LARGE SCALE GENOMIC DNA]</scope>
    <source>
        <strain evidence="1">HYR1</strain>
    </source>
</reference>
<sequence length="136" mass="16313">MNIDVIQIKTNFYAFCSSTLLQLFQRGKEKSRKRNVQTPKRQEYLKCVPQLPEECQLRVLLVGSQLTDRCVEDVIDQHLRYHWKVNGSQLIDYFVLLMNKKLFFEFVLKQESPNVTEDEITRKFLNNIQHSWFKNN</sequence>
<protein>
    <submittedName>
        <fullName evidence="1">Uncharacterized protein</fullName>
    </submittedName>
</protein>
<proteinExistence type="predicted"/>
<keyword evidence="2" id="KW-1185">Reference proteome</keyword>
<accession>A0A3M7S2J7</accession>
<name>A0A3M7S2J7_BRAPC</name>
<gene>
    <name evidence="1" type="ORF">BpHYR1_018206</name>
</gene>
<evidence type="ECO:0000313" key="2">
    <source>
        <dbReference type="Proteomes" id="UP000276133"/>
    </source>
</evidence>
<evidence type="ECO:0000313" key="1">
    <source>
        <dbReference type="EMBL" id="RNA30014.1"/>
    </source>
</evidence>
<comment type="caution">
    <text evidence="1">The sequence shown here is derived from an EMBL/GenBank/DDBJ whole genome shotgun (WGS) entry which is preliminary data.</text>
</comment>
<dbReference type="AlphaFoldDB" id="A0A3M7S2J7"/>
<organism evidence="1 2">
    <name type="scientific">Brachionus plicatilis</name>
    <name type="common">Marine rotifer</name>
    <name type="synonym">Brachionus muelleri</name>
    <dbReference type="NCBI Taxonomy" id="10195"/>
    <lineage>
        <taxon>Eukaryota</taxon>
        <taxon>Metazoa</taxon>
        <taxon>Spiralia</taxon>
        <taxon>Gnathifera</taxon>
        <taxon>Rotifera</taxon>
        <taxon>Eurotatoria</taxon>
        <taxon>Monogononta</taxon>
        <taxon>Pseudotrocha</taxon>
        <taxon>Ploima</taxon>
        <taxon>Brachionidae</taxon>
        <taxon>Brachionus</taxon>
    </lineage>
</organism>
<dbReference type="Proteomes" id="UP000276133">
    <property type="component" value="Unassembled WGS sequence"/>
</dbReference>